<proteinExistence type="predicted"/>
<dbReference type="GO" id="GO:0008173">
    <property type="term" value="F:RNA methyltransferase activity"/>
    <property type="evidence" value="ECO:0007669"/>
    <property type="project" value="InterPro"/>
</dbReference>
<dbReference type="InterPro" id="IPR029026">
    <property type="entry name" value="tRNA_m1G_MTases_N"/>
</dbReference>
<dbReference type="InterPro" id="IPR001537">
    <property type="entry name" value="SpoU_MeTrfase"/>
</dbReference>
<comment type="caution">
    <text evidence="4">The sequence shown here is derived from an EMBL/GenBank/DDBJ whole genome shotgun (WGS) entry which is preliminary data.</text>
</comment>
<dbReference type="GO" id="GO:0032259">
    <property type="term" value="P:methylation"/>
    <property type="evidence" value="ECO:0007669"/>
    <property type="project" value="UniProtKB-KW"/>
</dbReference>
<dbReference type="Pfam" id="PF00588">
    <property type="entry name" value="SpoU_methylase"/>
    <property type="match status" value="1"/>
</dbReference>
<keyword evidence="5" id="KW-1185">Reference proteome</keyword>
<dbReference type="EMBL" id="WPHG01000001">
    <property type="protein sequence ID" value="MVA95703.1"/>
    <property type="molecule type" value="Genomic_DNA"/>
</dbReference>
<sequence>MPAQIIPVDDPADPRLAPYRDIRERDLVGRQGRFIAEGKVVLNVLLRQSPFETESLLLLENRLAGVDELIEAAPDGVPAYVCPAAVLDAVAGFHVHRGILALGRRSAARELDAALEALPANALVIVLAGLANHDNIGAIFRNAAAFEADLVVLDETAGDPLYRKAIRVSVGAALKVPFVRAGAVATITERLAAHDFDCLALSPSGGTSVGAYRPGRRRALFFGSEGPGLPEPVMRSMRTIRIPMSERFDSLNVAAASAIALHRLWHGADAAGSAD</sequence>
<dbReference type="GO" id="GO:0006396">
    <property type="term" value="P:RNA processing"/>
    <property type="evidence" value="ECO:0007669"/>
    <property type="project" value="InterPro"/>
</dbReference>
<evidence type="ECO:0000259" key="3">
    <source>
        <dbReference type="SMART" id="SM00967"/>
    </source>
</evidence>
<gene>
    <name evidence="4" type="ORF">GN330_00360</name>
</gene>
<evidence type="ECO:0000256" key="2">
    <source>
        <dbReference type="ARBA" id="ARBA00022679"/>
    </source>
</evidence>
<dbReference type="CDD" id="cd18095">
    <property type="entry name" value="SpoU-like_rRNA-MTase"/>
    <property type="match status" value="1"/>
</dbReference>
<feature type="domain" description="RNA 2-O ribose methyltransferase substrate binding" evidence="3">
    <location>
        <begin position="35"/>
        <end position="109"/>
    </location>
</feature>
<evidence type="ECO:0000313" key="5">
    <source>
        <dbReference type="Proteomes" id="UP000463224"/>
    </source>
</evidence>
<dbReference type="SMART" id="SM00967">
    <property type="entry name" value="SpoU_sub_bind"/>
    <property type="match status" value="1"/>
</dbReference>
<organism evidence="4 5">
    <name type="scientific">Nitratireductor arenosus</name>
    <dbReference type="NCBI Taxonomy" id="2682096"/>
    <lineage>
        <taxon>Bacteria</taxon>
        <taxon>Pseudomonadati</taxon>
        <taxon>Pseudomonadota</taxon>
        <taxon>Alphaproteobacteria</taxon>
        <taxon>Hyphomicrobiales</taxon>
        <taxon>Phyllobacteriaceae</taxon>
        <taxon>Nitratireductor</taxon>
    </lineage>
</organism>
<evidence type="ECO:0000256" key="1">
    <source>
        <dbReference type="ARBA" id="ARBA00022603"/>
    </source>
</evidence>
<dbReference type="PANTHER" id="PTHR43191">
    <property type="entry name" value="RRNA METHYLTRANSFERASE 3"/>
    <property type="match status" value="1"/>
</dbReference>
<dbReference type="InterPro" id="IPR051259">
    <property type="entry name" value="rRNA_Methyltransferase"/>
</dbReference>
<accession>A0A844QC28</accession>
<dbReference type="PANTHER" id="PTHR43191:SF12">
    <property type="entry name" value="RRNA METHYLASE"/>
    <property type="match status" value="1"/>
</dbReference>
<keyword evidence="2 4" id="KW-0808">Transferase</keyword>
<dbReference type="GO" id="GO:0005737">
    <property type="term" value="C:cytoplasm"/>
    <property type="evidence" value="ECO:0007669"/>
    <property type="project" value="UniProtKB-ARBA"/>
</dbReference>
<keyword evidence="1 4" id="KW-0489">Methyltransferase</keyword>
<dbReference type="InterPro" id="IPR029064">
    <property type="entry name" value="Ribosomal_eL30-like_sf"/>
</dbReference>
<dbReference type="InterPro" id="IPR013123">
    <property type="entry name" value="SpoU_subst-bd"/>
</dbReference>
<dbReference type="Proteomes" id="UP000463224">
    <property type="component" value="Unassembled WGS sequence"/>
</dbReference>
<dbReference type="GO" id="GO:0003723">
    <property type="term" value="F:RNA binding"/>
    <property type="evidence" value="ECO:0007669"/>
    <property type="project" value="InterPro"/>
</dbReference>
<protein>
    <submittedName>
        <fullName evidence="4">RNA methyltransferase</fullName>
    </submittedName>
</protein>
<name>A0A844QC28_9HYPH</name>
<dbReference type="AlphaFoldDB" id="A0A844QC28"/>
<dbReference type="Gene3D" id="3.40.1280.10">
    <property type="match status" value="1"/>
</dbReference>
<reference evidence="4 5" key="1">
    <citation type="submission" date="2019-12" db="EMBL/GenBank/DDBJ databases">
        <title>Nitratireductor arenosus sp. nov., Isolated from sea sand, Jeju island, South Korea.</title>
        <authorList>
            <person name="Kim W."/>
        </authorList>
    </citation>
    <scope>NUCLEOTIDE SEQUENCE [LARGE SCALE GENOMIC DNA]</scope>
    <source>
        <strain evidence="4 5">CAU 1489</strain>
    </source>
</reference>
<dbReference type="SUPFAM" id="SSF75217">
    <property type="entry name" value="alpha/beta knot"/>
    <property type="match status" value="1"/>
</dbReference>
<evidence type="ECO:0000313" key="4">
    <source>
        <dbReference type="EMBL" id="MVA95703.1"/>
    </source>
</evidence>
<dbReference type="SUPFAM" id="SSF55315">
    <property type="entry name" value="L30e-like"/>
    <property type="match status" value="1"/>
</dbReference>
<dbReference type="InterPro" id="IPR029028">
    <property type="entry name" value="Alpha/beta_knot_MTases"/>
</dbReference>
<dbReference type="RefSeq" id="WP_156710596.1">
    <property type="nucleotide sequence ID" value="NZ_WPHG01000001.1"/>
</dbReference>